<dbReference type="Pfam" id="PF07833">
    <property type="entry name" value="Cu_amine_oxidN1"/>
    <property type="match status" value="1"/>
</dbReference>
<reference evidence="3 4" key="1">
    <citation type="submission" date="2014-08" db="EMBL/GenBank/DDBJ databases">
        <title>Comparative genomics of the Paenibacillus odorifer group.</title>
        <authorList>
            <person name="den Bakker H.C."/>
            <person name="Tsai Y.-C."/>
            <person name="Martin N."/>
            <person name="Korlach J."/>
            <person name="Wiedmann M."/>
        </authorList>
    </citation>
    <scope>NUCLEOTIDE SEQUENCE [LARGE SCALE GENOMIC DNA]</scope>
    <source>
        <strain evidence="3 4">DSM 14472</strain>
    </source>
</reference>
<evidence type="ECO:0000313" key="3">
    <source>
        <dbReference type="EMBL" id="AIQ63278.1"/>
    </source>
</evidence>
<dbReference type="EMBL" id="CP009286">
    <property type="protein sequence ID" value="AIQ63278.1"/>
    <property type="molecule type" value="Genomic_DNA"/>
</dbReference>
<sequence length="381" mass="41758">MKLQAAVLILLASAAVLTLACPSGASAAQSAVAAQPEITSAELKRDKPKPEHTADSGSRREKVSIVWNGKTLQSGQTSHIRNGVTFAPISLFSKLRGISVHWMEEESLARLWVDRGGVFDFKPGADYAEDMDRRYPLGAAITVSNGEIMLPLRFIAEMAGADCYWDREEHLVRIVQTKTAIASVPGTKARLYPMAEQDGEYKGITLEWNGKLKSYPDWVNPSNMESPPRLEDRDIDFDGRREAVVALNAGSGTGVYLEEIHVVDSLTYREIPVEDALQAVRSRIQSSVERSGGKLHIRVTAGGSAMDQTLYRSGNDGPDSSQSKELSFGSVIRYEIRDGALIALLAGSYGISDFVGEAEVRYVKQDGKYTARSVSFLFYDE</sequence>
<keyword evidence="1" id="KW-0732">Signal</keyword>
<proteinExistence type="predicted"/>
<dbReference type="HOGENOM" id="CLU_725302_0_0_9"/>
<dbReference type="RefSeq" id="WP_038694722.1">
    <property type="nucleotide sequence ID" value="NZ_CP009286.1"/>
</dbReference>
<feature type="signal peptide" evidence="1">
    <location>
        <begin position="1"/>
        <end position="27"/>
    </location>
</feature>
<feature type="chain" id="PRO_5001846772" description="Copper amine oxidase-like N-terminal domain-containing protein" evidence="1">
    <location>
        <begin position="28"/>
        <end position="381"/>
    </location>
</feature>
<dbReference type="PROSITE" id="PS51257">
    <property type="entry name" value="PROKAR_LIPOPROTEIN"/>
    <property type="match status" value="1"/>
</dbReference>
<name>A0A089LVL4_9BACL</name>
<dbReference type="InterPro" id="IPR012854">
    <property type="entry name" value="Cu_amine_oxidase-like_N"/>
</dbReference>
<organism evidence="3 4">
    <name type="scientific">Paenibacillus stellifer</name>
    <dbReference type="NCBI Taxonomy" id="169760"/>
    <lineage>
        <taxon>Bacteria</taxon>
        <taxon>Bacillati</taxon>
        <taxon>Bacillota</taxon>
        <taxon>Bacilli</taxon>
        <taxon>Bacillales</taxon>
        <taxon>Paenibacillaceae</taxon>
        <taxon>Paenibacillus</taxon>
    </lineage>
</organism>
<gene>
    <name evidence="3" type="ORF">PSTEL_09430</name>
</gene>
<dbReference type="STRING" id="169760.PSTEL_09430"/>
<keyword evidence="4" id="KW-1185">Reference proteome</keyword>
<dbReference type="Proteomes" id="UP000029507">
    <property type="component" value="Chromosome"/>
</dbReference>
<evidence type="ECO:0000259" key="2">
    <source>
        <dbReference type="Pfam" id="PF07833"/>
    </source>
</evidence>
<dbReference type="AlphaFoldDB" id="A0A089LVL4"/>
<dbReference type="KEGG" id="pste:PSTEL_09430"/>
<dbReference type="SUPFAM" id="SSF55383">
    <property type="entry name" value="Copper amine oxidase, domain N"/>
    <property type="match status" value="1"/>
</dbReference>
<dbReference type="InterPro" id="IPR036582">
    <property type="entry name" value="Mao_N_sf"/>
</dbReference>
<dbReference type="OrthoDB" id="2696313at2"/>
<protein>
    <recommendedName>
        <fullName evidence="2">Copper amine oxidase-like N-terminal domain-containing protein</fullName>
    </recommendedName>
</protein>
<accession>A0A089LVL4</accession>
<evidence type="ECO:0000313" key="4">
    <source>
        <dbReference type="Proteomes" id="UP000029507"/>
    </source>
</evidence>
<feature type="domain" description="Copper amine oxidase-like N-terminal" evidence="2">
    <location>
        <begin position="67"/>
        <end position="173"/>
    </location>
</feature>
<evidence type="ECO:0000256" key="1">
    <source>
        <dbReference type="SAM" id="SignalP"/>
    </source>
</evidence>